<organism evidence="1">
    <name type="scientific">Salix viminalis</name>
    <name type="common">Common osier</name>
    <name type="synonym">Basket willow</name>
    <dbReference type="NCBI Taxonomy" id="40686"/>
    <lineage>
        <taxon>Eukaryota</taxon>
        <taxon>Viridiplantae</taxon>
        <taxon>Streptophyta</taxon>
        <taxon>Embryophyta</taxon>
        <taxon>Tracheophyta</taxon>
        <taxon>Spermatophyta</taxon>
        <taxon>Magnoliopsida</taxon>
        <taxon>eudicotyledons</taxon>
        <taxon>Gunneridae</taxon>
        <taxon>Pentapetalae</taxon>
        <taxon>rosids</taxon>
        <taxon>fabids</taxon>
        <taxon>Malpighiales</taxon>
        <taxon>Salicaceae</taxon>
        <taxon>Saliceae</taxon>
        <taxon>Salix</taxon>
    </lineage>
</organism>
<accession>A0A6N2LZN7</accession>
<reference evidence="1" key="1">
    <citation type="submission" date="2019-03" db="EMBL/GenBank/DDBJ databases">
        <authorList>
            <person name="Mank J."/>
            <person name="Almeida P."/>
        </authorList>
    </citation>
    <scope>NUCLEOTIDE SEQUENCE</scope>
    <source>
        <strain evidence="1">78183</strain>
    </source>
</reference>
<protein>
    <submittedName>
        <fullName evidence="1">Uncharacterized protein</fullName>
    </submittedName>
</protein>
<dbReference type="EMBL" id="CAADRP010001555">
    <property type="protein sequence ID" value="VFU41072.1"/>
    <property type="molecule type" value="Genomic_DNA"/>
</dbReference>
<dbReference type="AlphaFoldDB" id="A0A6N2LZN7"/>
<name>A0A6N2LZN7_SALVM</name>
<gene>
    <name evidence="1" type="ORF">SVIM_LOCUS239509</name>
</gene>
<evidence type="ECO:0000313" key="1">
    <source>
        <dbReference type="EMBL" id="VFU41072.1"/>
    </source>
</evidence>
<sequence length="125" mass="14631">MKKKERKKGSRKGRFCFLENRYIEIAISSLRLSNSDINHLLPLLSLLRHNCVLVIWLIFYKSAVSFLSSPYSSINTTTFTYIYFNYSVQGLRFPKLLLLLQLYEEHDYNIILLINSLIEAQFSSG</sequence>
<proteinExistence type="predicted"/>